<dbReference type="AlphaFoldDB" id="A0A4R2KSP6"/>
<accession>A0A4R2KSP6</accession>
<sequence>MKLDIRVKAQIDEAKYLATENTWRYRAIIRCMYKCYEKMKYWLYKEEIYEILKEYEEFDDYSEDYLKNDLDSLVNWKNLIAVADTTKVRTVDEFKNRAFRYQLSPYTIEIERMLLNLENMTVENNASLERTLVERFRELVEMYDKMTFKENREVYEWWKTLNKSFKELNQNYQDYISRFYSPKTEELMKTTEFLMFKEGFILYLRDFIRGLQINSIMIKNLLKDINDEDIKKVIDQVLAHEKTIPNMDTNIHEDEFIEINRGRFQSIKDWFVTHKGQEPLIEQLIDNTNHIIRKITRFASQIADKRNNSANRKEEYRKISKLFSECKDIDEANKLSSLIFGVLHTHHIKGNENRTTESINSSIYDENPTKVTTKPRIRTYREKIIKNPIIDKRARKEEKLKRILEKRKMEKELMEKFIIHDQIDFAKLPEITQKDRGILLRWLSKGKSVKTSFGKTEFGRAYQVIKPKCKEPIRIKCKDGFFTMPHYTIEFKKEE</sequence>
<dbReference type="NCBIfam" id="TIGR02677">
    <property type="entry name" value="TIGR02677 family protein"/>
    <property type="match status" value="1"/>
</dbReference>
<evidence type="ECO:0000313" key="1">
    <source>
        <dbReference type="EMBL" id="TCO77391.1"/>
    </source>
</evidence>
<reference evidence="1 2" key="1">
    <citation type="submission" date="2019-03" db="EMBL/GenBank/DDBJ databases">
        <title>Genomic Encyclopedia of Type Strains, Phase IV (KMG-IV): sequencing the most valuable type-strain genomes for metagenomic binning, comparative biology and taxonomic classification.</title>
        <authorList>
            <person name="Goeker M."/>
        </authorList>
    </citation>
    <scope>NUCLEOTIDE SEQUENCE [LARGE SCALE GENOMIC DNA]</scope>
    <source>
        <strain evidence="1 2">DSM 102940</strain>
    </source>
</reference>
<name>A0A4R2KSP6_9FIRM</name>
<comment type="caution">
    <text evidence="1">The sequence shown here is derived from an EMBL/GenBank/DDBJ whole genome shotgun (WGS) entry which is preliminary data.</text>
</comment>
<organism evidence="1 2">
    <name type="scientific">Marinisporobacter balticus</name>
    <dbReference type="NCBI Taxonomy" id="2018667"/>
    <lineage>
        <taxon>Bacteria</taxon>
        <taxon>Bacillati</taxon>
        <taxon>Bacillota</taxon>
        <taxon>Clostridia</taxon>
        <taxon>Peptostreptococcales</taxon>
        <taxon>Thermotaleaceae</taxon>
        <taxon>Marinisporobacter</taxon>
    </lineage>
</organism>
<dbReference type="Proteomes" id="UP000294919">
    <property type="component" value="Unassembled WGS sequence"/>
</dbReference>
<dbReference type="InterPro" id="IPR013493">
    <property type="entry name" value="CHP02677"/>
</dbReference>
<proteinExistence type="predicted"/>
<evidence type="ECO:0000313" key="2">
    <source>
        <dbReference type="Proteomes" id="UP000294919"/>
    </source>
</evidence>
<dbReference type="OrthoDB" id="1639410at2"/>
<keyword evidence="2" id="KW-1185">Reference proteome</keyword>
<gene>
    <name evidence="1" type="ORF">EV214_10633</name>
</gene>
<dbReference type="EMBL" id="SLWV01000006">
    <property type="protein sequence ID" value="TCO77391.1"/>
    <property type="molecule type" value="Genomic_DNA"/>
</dbReference>
<dbReference type="RefSeq" id="WP_132243878.1">
    <property type="nucleotide sequence ID" value="NZ_SLWV01000006.1"/>
</dbReference>
<protein>
    <submittedName>
        <fullName evidence="1">Uncharacterized protein (TIGR02677 family)</fullName>
    </submittedName>
</protein>
<dbReference type="Pfam" id="PF09660">
    <property type="entry name" value="DUF2397"/>
    <property type="match status" value="1"/>
</dbReference>